<protein>
    <submittedName>
        <fullName evidence="2">ABC transporter substrate-binding protein</fullName>
    </submittedName>
</protein>
<dbReference type="PANTHER" id="PTHR42779:SF1">
    <property type="entry name" value="PROTEIN YNJB"/>
    <property type="match status" value="1"/>
</dbReference>
<dbReference type="NCBIfam" id="NF008633">
    <property type="entry name" value="PRK11622.1"/>
    <property type="match status" value="1"/>
</dbReference>
<dbReference type="SUPFAM" id="SSF53850">
    <property type="entry name" value="Periplasmic binding protein-like II"/>
    <property type="match status" value="1"/>
</dbReference>
<dbReference type="EMBL" id="JAMJEV010000019">
    <property type="protein sequence ID" value="MDO0824957.1"/>
    <property type="molecule type" value="Genomic_DNA"/>
</dbReference>
<evidence type="ECO:0000313" key="2">
    <source>
        <dbReference type="EMBL" id="MDO0824957.1"/>
    </source>
</evidence>
<dbReference type="PANTHER" id="PTHR42779">
    <property type="entry name" value="PROTEIN YNJB"/>
    <property type="match status" value="1"/>
</dbReference>
<feature type="chain" id="PRO_5047138744" evidence="1">
    <location>
        <begin position="27"/>
        <end position="417"/>
    </location>
</feature>
<feature type="signal peptide" evidence="1">
    <location>
        <begin position="1"/>
        <end position="26"/>
    </location>
</feature>
<sequence>MKKLLIVLLTLSVLLTGCSSNSSAPAQDQANKNPLNSDWTSIQSEAKGTTVNFYMWGGDDRINTWVDTVVANSMKKDYGIIVNRVPMGPDEYLNKLIGEKQANKQEGSIDMVWINGENFRTARQANLLWGPFADKVPNYQKYVDKTAPDIANDFGFPVEGYEVPYGKAQFVFAYDTAKVNNPPKSSLELLEWVKEHPGRFTYPELPDFTGSVFVRNLMYELCGGYQAFPYTEQVNKETLNKQLQPLWDYFGAIKGYLWRQGKTYPSSVAALDQLFADGEVDITMTYNPAIFSGRIEQGLLPDTVRTSVWNNGTIGNTHFLAIPFNAANKNGALVLADFMLSPEAQLSKYEPKNWGDLMALDLNKLDPQLIQELKGINPGIATLSTEELQTHRLPEISAAYIPVIEELWKEGVIQSGQ</sequence>
<gene>
    <name evidence="2" type="ORF">M8H41_19185</name>
</gene>
<dbReference type="RefSeq" id="WP_302049692.1">
    <property type="nucleotide sequence ID" value="NZ_JAMJEV010000019.1"/>
</dbReference>
<evidence type="ECO:0000313" key="3">
    <source>
        <dbReference type="Proteomes" id="UP001176021"/>
    </source>
</evidence>
<comment type="caution">
    <text evidence="2">The sequence shown here is derived from an EMBL/GenBank/DDBJ whole genome shotgun (WGS) entry which is preliminary data.</text>
</comment>
<dbReference type="Proteomes" id="UP001176021">
    <property type="component" value="Unassembled WGS sequence"/>
</dbReference>
<dbReference type="PROSITE" id="PS51257">
    <property type="entry name" value="PROKAR_LIPOPROTEIN"/>
    <property type="match status" value="1"/>
</dbReference>
<dbReference type="PIRSF" id="PIRSF029172">
    <property type="entry name" value="UCP029172_ABC_sbc_YnjB"/>
    <property type="match status" value="1"/>
</dbReference>
<keyword evidence="3" id="KW-1185">Reference proteome</keyword>
<reference evidence="2" key="1">
    <citation type="submission" date="2022-05" db="EMBL/GenBank/DDBJ databases">
        <title>Expanded diversity of anoxic marine methylotrophy in a Black Sea sulfate reducing microorganism.</title>
        <authorList>
            <person name="Fischer P.Q."/>
            <person name="Stams A.J.M."/>
            <person name="Villanueva L."/>
            <person name="Sousa D.Z."/>
        </authorList>
    </citation>
    <scope>NUCLEOTIDE SEQUENCE</scope>
    <source>
        <strain evidence="2">P130</strain>
    </source>
</reference>
<evidence type="ECO:0000256" key="1">
    <source>
        <dbReference type="SAM" id="SignalP"/>
    </source>
</evidence>
<accession>A0ABT8QVR5</accession>
<keyword evidence="1" id="KW-0732">Signal</keyword>
<dbReference type="Gene3D" id="3.40.190.10">
    <property type="entry name" value="Periplasmic binding protein-like II"/>
    <property type="match status" value="2"/>
</dbReference>
<organism evidence="2 3">
    <name type="scientific">Desulfosporosinus nitroreducens</name>
    <dbReference type="NCBI Taxonomy" id="2018668"/>
    <lineage>
        <taxon>Bacteria</taxon>
        <taxon>Bacillati</taxon>
        <taxon>Bacillota</taxon>
        <taxon>Clostridia</taxon>
        <taxon>Eubacteriales</taxon>
        <taxon>Desulfitobacteriaceae</taxon>
        <taxon>Desulfosporosinus</taxon>
    </lineage>
</organism>
<dbReference type="InterPro" id="IPR027020">
    <property type="entry name" value="YnjB"/>
</dbReference>
<dbReference type="Pfam" id="PF13416">
    <property type="entry name" value="SBP_bac_8"/>
    <property type="match status" value="1"/>
</dbReference>
<name>A0ABT8QVR5_9FIRM</name>
<dbReference type="InterPro" id="IPR006059">
    <property type="entry name" value="SBP"/>
</dbReference>
<proteinExistence type="predicted"/>